<proteinExistence type="inferred from homology"/>
<dbReference type="eggNOG" id="COG0298">
    <property type="taxonomic scope" value="Bacteria"/>
</dbReference>
<keyword evidence="3" id="KW-1185">Reference proteome</keyword>
<dbReference type="SUPFAM" id="SSF159127">
    <property type="entry name" value="HupF/HypC-like"/>
    <property type="match status" value="1"/>
</dbReference>
<comment type="similarity">
    <text evidence="1">Belongs to the HupF/HypC family.</text>
</comment>
<dbReference type="InterPro" id="IPR001109">
    <property type="entry name" value="Hydrogenase_HupF/HypC"/>
</dbReference>
<gene>
    <name evidence="2" type="ordered locus">Rru_A1165</name>
</gene>
<evidence type="ECO:0000256" key="1">
    <source>
        <dbReference type="ARBA" id="ARBA00006018"/>
    </source>
</evidence>
<reference evidence="2 3" key="1">
    <citation type="journal article" date="2011" name="Stand. Genomic Sci.">
        <title>Complete genome sequence of Rhodospirillum rubrum type strain (S1).</title>
        <authorList>
            <person name="Munk A.C."/>
            <person name="Copeland A."/>
            <person name="Lucas S."/>
            <person name="Lapidus A."/>
            <person name="Del Rio T.G."/>
            <person name="Barry K."/>
            <person name="Detter J.C."/>
            <person name="Hammon N."/>
            <person name="Israni S."/>
            <person name="Pitluck S."/>
            <person name="Brettin T."/>
            <person name="Bruce D."/>
            <person name="Han C."/>
            <person name="Tapia R."/>
            <person name="Gilna P."/>
            <person name="Schmutz J."/>
            <person name="Larimer F."/>
            <person name="Land M."/>
            <person name="Kyrpides N.C."/>
            <person name="Mavromatis K."/>
            <person name="Richardson P."/>
            <person name="Rohde M."/>
            <person name="Goker M."/>
            <person name="Klenk H.P."/>
            <person name="Zhang Y."/>
            <person name="Roberts G.P."/>
            <person name="Reslewic S."/>
            <person name="Schwartz D.C."/>
        </authorList>
    </citation>
    <scope>NUCLEOTIDE SEQUENCE [LARGE SCALE GENOMIC DNA]</scope>
    <source>
        <strain evidence="3">ATCC 11170 / ATH 1.1.1 / DSM 467 / LMG 4362 / NCIMB 8255 / S1</strain>
    </source>
</reference>
<organism evidence="2 3">
    <name type="scientific">Rhodospirillum rubrum (strain ATCC 11170 / ATH 1.1.1 / DSM 467 / LMG 4362 / NCIMB 8255 / S1)</name>
    <dbReference type="NCBI Taxonomy" id="269796"/>
    <lineage>
        <taxon>Bacteria</taxon>
        <taxon>Pseudomonadati</taxon>
        <taxon>Pseudomonadota</taxon>
        <taxon>Alphaproteobacteria</taxon>
        <taxon>Rhodospirillales</taxon>
        <taxon>Rhodospirillaceae</taxon>
        <taxon>Rhodospirillum</taxon>
    </lineage>
</organism>
<evidence type="ECO:0000313" key="2">
    <source>
        <dbReference type="EMBL" id="ABC21966.1"/>
    </source>
</evidence>
<dbReference type="HOGENOM" id="CLU_159381_0_0_5"/>
<evidence type="ECO:0000313" key="3">
    <source>
        <dbReference type="Proteomes" id="UP000001929"/>
    </source>
</evidence>
<dbReference type="STRING" id="269796.Rru_A1165"/>
<dbReference type="NCBIfam" id="TIGR00074">
    <property type="entry name" value="hypC_hupF"/>
    <property type="match status" value="1"/>
</dbReference>
<dbReference type="PATRIC" id="fig|269796.9.peg.1227"/>
<dbReference type="Pfam" id="PF01455">
    <property type="entry name" value="HupF_HypC"/>
    <property type="match status" value="1"/>
</dbReference>
<dbReference type="EMBL" id="CP000230">
    <property type="protein sequence ID" value="ABC21966.1"/>
    <property type="molecule type" value="Genomic_DNA"/>
</dbReference>
<name>Q2RV79_RHORT</name>
<dbReference type="PRINTS" id="PR00445">
    <property type="entry name" value="HUPFHYPC"/>
</dbReference>
<protein>
    <submittedName>
        <fullName evidence="2">Hydrogenase expression/formation protein (HUPF/HYPC)</fullName>
    </submittedName>
</protein>
<dbReference type="Proteomes" id="UP000001929">
    <property type="component" value="Chromosome"/>
</dbReference>
<dbReference type="EnsemblBacteria" id="ABC21966">
    <property type="protein sequence ID" value="ABC21966"/>
    <property type="gene ID" value="Rru_A1165"/>
</dbReference>
<dbReference type="RefSeq" id="WP_011388920.1">
    <property type="nucleotide sequence ID" value="NC_007643.1"/>
</dbReference>
<dbReference type="KEGG" id="rru:Rru_A1165"/>
<dbReference type="Gene3D" id="2.30.30.140">
    <property type="match status" value="1"/>
</dbReference>
<dbReference type="AlphaFoldDB" id="Q2RV79"/>
<accession>Q2RV79</accession>
<sequence length="123" mass="13207">MCIGYPMRIEALNPDASFGLARRAPRERLERIDLRLVGPVEEGQWVLVFLGTARSLLDDGEAARLTDALAALDAVVRGETVDHLFADLTSREPELPAFLRPAAPAPPVAKPGGAAAKILKLVN</sequence>